<dbReference type="Proteomes" id="UP000799437">
    <property type="component" value="Unassembled WGS sequence"/>
</dbReference>
<proteinExistence type="inferred from homology"/>
<keyword evidence="2" id="KW-0560">Oxidoreductase</keyword>
<dbReference type="EMBL" id="ML996569">
    <property type="protein sequence ID" value="KAF2759929.1"/>
    <property type="molecule type" value="Genomic_DNA"/>
</dbReference>
<accession>A0A6A6WCM0</accession>
<name>A0A6A6WCM0_9PEZI</name>
<gene>
    <name evidence="3" type="ORF">EJ05DRAFT_315280</name>
</gene>
<dbReference type="PANTHER" id="PTHR42901:SF1">
    <property type="entry name" value="ALCOHOL DEHYDROGENASE"/>
    <property type="match status" value="1"/>
</dbReference>
<dbReference type="Pfam" id="PF00106">
    <property type="entry name" value="adh_short"/>
    <property type="match status" value="1"/>
</dbReference>
<evidence type="ECO:0000256" key="2">
    <source>
        <dbReference type="ARBA" id="ARBA00023002"/>
    </source>
</evidence>
<dbReference type="OrthoDB" id="1933717at2759"/>
<protein>
    <submittedName>
        <fullName evidence="3">NAD(P)-binding protein</fullName>
    </submittedName>
</protein>
<dbReference type="PANTHER" id="PTHR42901">
    <property type="entry name" value="ALCOHOL DEHYDROGENASE"/>
    <property type="match status" value="1"/>
</dbReference>
<evidence type="ECO:0000256" key="1">
    <source>
        <dbReference type="ARBA" id="ARBA00006484"/>
    </source>
</evidence>
<dbReference type="SUPFAM" id="SSF51735">
    <property type="entry name" value="NAD(P)-binding Rossmann-fold domains"/>
    <property type="match status" value="1"/>
</dbReference>
<dbReference type="InterPro" id="IPR036291">
    <property type="entry name" value="NAD(P)-bd_dom_sf"/>
</dbReference>
<dbReference type="GeneID" id="54481773"/>
<keyword evidence="4" id="KW-1185">Reference proteome</keyword>
<evidence type="ECO:0000313" key="4">
    <source>
        <dbReference type="Proteomes" id="UP000799437"/>
    </source>
</evidence>
<dbReference type="GO" id="GO:0016491">
    <property type="term" value="F:oxidoreductase activity"/>
    <property type="evidence" value="ECO:0007669"/>
    <property type="project" value="UniProtKB-KW"/>
</dbReference>
<dbReference type="AlphaFoldDB" id="A0A6A6WCM0"/>
<dbReference type="PRINTS" id="PR00081">
    <property type="entry name" value="GDHRDH"/>
</dbReference>
<evidence type="ECO:0000313" key="3">
    <source>
        <dbReference type="EMBL" id="KAF2759929.1"/>
    </source>
</evidence>
<dbReference type="RefSeq" id="XP_033602380.1">
    <property type="nucleotide sequence ID" value="XM_033740719.1"/>
</dbReference>
<comment type="similarity">
    <text evidence="1">Belongs to the short-chain dehydrogenases/reductases (SDR) family.</text>
</comment>
<organism evidence="3 4">
    <name type="scientific">Pseudovirgaria hyperparasitica</name>
    <dbReference type="NCBI Taxonomy" id="470096"/>
    <lineage>
        <taxon>Eukaryota</taxon>
        <taxon>Fungi</taxon>
        <taxon>Dikarya</taxon>
        <taxon>Ascomycota</taxon>
        <taxon>Pezizomycotina</taxon>
        <taxon>Dothideomycetes</taxon>
        <taxon>Dothideomycetes incertae sedis</taxon>
        <taxon>Acrospermales</taxon>
        <taxon>Acrospermaceae</taxon>
        <taxon>Pseudovirgaria</taxon>
    </lineage>
</organism>
<dbReference type="InterPro" id="IPR002347">
    <property type="entry name" value="SDR_fam"/>
</dbReference>
<dbReference type="Gene3D" id="3.40.50.720">
    <property type="entry name" value="NAD(P)-binding Rossmann-like Domain"/>
    <property type="match status" value="1"/>
</dbReference>
<dbReference type="CDD" id="cd05233">
    <property type="entry name" value="SDR_c"/>
    <property type="match status" value="1"/>
</dbReference>
<reference evidence="3" key="1">
    <citation type="journal article" date="2020" name="Stud. Mycol.">
        <title>101 Dothideomycetes genomes: a test case for predicting lifestyles and emergence of pathogens.</title>
        <authorList>
            <person name="Haridas S."/>
            <person name="Albert R."/>
            <person name="Binder M."/>
            <person name="Bloem J."/>
            <person name="Labutti K."/>
            <person name="Salamov A."/>
            <person name="Andreopoulos B."/>
            <person name="Baker S."/>
            <person name="Barry K."/>
            <person name="Bills G."/>
            <person name="Bluhm B."/>
            <person name="Cannon C."/>
            <person name="Castanera R."/>
            <person name="Culley D."/>
            <person name="Daum C."/>
            <person name="Ezra D."/>
            <person name="Gonzalez J."/>
            <person name="Henrissat B."/>
            <person name="Kuo A."/>
            <person name="Liang C."/>
            <person name="Lipzen A."/>
            <person name="Lutzoni F."/>
            <person name="Magnuson J."/>
            <person name="Mondo S."/>
            <person name="Nolan M."/>
            <person name="Ohm R."/>
            <person name="Pangilinan J."/>
            <person name="Park H.-J."/>
            <person name="Ramirez L."/>
            <person name="Alfaro M."/>
            <person name="Sun H."/>
            <person name="Tritt A."/>
            <person name="Yoshinaga Y."/>
            <person name="Zwiers L.-H."/>
            <person name="Turgeon B."/>
            <person name="Goodwin S."/>
            <person name="Spatafora J."/>
            <person name="Crous P."/>
            <person name="Grigoriev I."/>
        </authorList>
    </citation>
    <scope>NUCLEOTIDE SEQUENCE</scope>
    <source>
        <strain evidence="3">CBS 121739</strain>
    </source>
</reference>
<sequence>MDPPFPSPVKQWHNDIYPAIEPSNPKLSHKGHTVVITGAGSGIGRANALAFAIAGAARLVLIGRTEAKIKETEAAIASEAGNCDVITFITDASNLDGMQEVARAVGTWHVLLLNAGYMNSPAPVATADLGDYWKAFEVNVKSTIVGVQSFAPTAAKDHAAIVAPVGGSMQLPTKLLAGLSGYLTAKLAVVRIMEFLSVENPSIFFATYHPGMVDTEVFRRSGATPDMLPMDSPQLSAGFVLWLTLPAALFLNGRFVWANWDVEELMASSDKITSQDLFKTSFTGWPYAST</sequence>